<dbReference type="Gene3D" id="3.30.40.10">
    <property type="entry name" value="Zinc/RING finger domain, C3HC4 (zinc finger)"/>
    <property type="match status" value="1"/>
</dbReference>
<dbReference type="InterPro" id="IPR013083">
    <property type="entry name" value="Znf_RING/FYVE/PHD"/>
</dbReference>
<evidence type="ECO:0000256" key="2">
    <source>
        <dbReference type="ARBA" id="ARBA00022833"/>
    </source>
</evidence>
<name>A0A816BIV1_ADIRI</name>
<dbReference type="SUPFAM" id="SSF57850">
    <property type="entry name" value="RING/U-box"/>
    <property type="match status" value="1"/>
</dbReference>
<sequence>MSSCAPKQCSICRSPLNTGELDEITTSCGHTFHRKCAQKRLDRYNKTDCQVCRRERALGDALSKQKTMPPKPGRGRKSPVSSAHAHSHHADDRESSHSPTTSGKNKEHDEPTEDNHDRRSHSPPRIQGNETVYVVNLPPDIKDDFDLTNAVRARVENSLQISIRDIKCYWKLGVGVIRVADRQTKNRLVQSIQEITLNVAGKSNTIEFVDTLELTSFVVLEMNKDLSYPSTKEINVRWKDLYGGERPRSCEQ</sequence>
<feature type="compositionally biased region" description="Basic and acidic residues" evidence="4">
    <location>
        <begin position="104"/>
        <end position="117"/>
    </location>
</feature>
<dbReference type="GO" id="GO:0008270">
    <property type="term" value="F:zinc ion binding"/>
    <property type="evidence" value="ECO:0007669"/>
    <property type="project" value="UniProtKB-KW"/>
</dbReference>
<dbReference type="Proteomes" id="UP000663828">
    <property type="component" value="Unassembled WGS sequence"/>
</dbReference>
<evidence type="ECO:0000259" key="5">
    <source>
        <dbReference type="PROSITE" id="PS50089"/>
    </source>
</evidence>
<feature type="non-terminal residue" evidence="6">
    <location>
        <position position="1"/>
    </location>
</feature>
<evidence type="ECO:0000256" key="1">
    <source>
        <dbReference type="ARBA" id="ARBA00022771"/>
    </source>
</evidence>
<evidence type="ECO:0000256" key="4">
    <source>
        <dbReference type="SAM" id="MobiDB-lite"/>
    </source>
</evidence>
<accession>A0A816BIV1</accession>
<gene>
    <name evidence="6" type="ORF">XAT740_LOCUS49025</name>
</gene>
<dbReference type="InterPro" id="IPR001841">
    <property type="entry name" value="Znf_RING"/>
</dbReference>
<keyword evidence="2" id="KW-0862">Zinc</keyword>
<evidence type="ECO:0000313" key="7">
    <source>
        <dbReference type="Proteomes" id="UP000663828"/>
    </source>
</evidence>
<dbReference type="SMART" id="SM00184">
    <property type="entry name" value="RING"/>
    <property type="match status" value="1"/>
</dbReference>
<dbReference type="Pfam" id="PF13639">
    <property type="entry name" value="zf-RING_2"/>
    <property type="match status" value="1"/>
</dbReference>
<evidence type="ECO:0000313" key="6">
    <source>
        <dbReference type="EMBL" id="CAF1612005.1"/>
    </source>
</evidence>
<dbReference type="PROSITE" id="PS50089">
    <property type="entry name" value="ZF_RING_2"/>
    <property type="match status" value="1"/>
</dbReference>
<dbReference type="EMBL" id="CAJNOR010007164">
    <property type="protein sequence ID" value="CAF1612005.1"/>
    <property type="molecule type" value="Genomic_DNA"/>
</dbReference>
<dbReference type="CDD" id="cd16448">
    <property type="entry name" value="RING-H2"/>
    <property type="match status" value="1"/>
</dbReference>
<reference evidence="6" key="1">
    <citation type="submission" date="2021-02" db="EMBL/GenBank/DDBJ databases">
        <authorList>
            <person name="Nowell W R."/>
        </authorList>
    </citation>
    <scope>NUCLEOTIDE SEQUENCE</scope>
</reference>
<protein>
    <recommendedName>
        <fullName evidence="5">RING-type domain-containing protein</fullName>
    </recommendedName>
</protein>
<keyword evidence="1 3" id="KW-0479">Metal-binding</keyword>
<dbReference type="AlphaFoldDB" id="A0A816BIV1"/>
<keyword evidence="1 3" id="KW-0863">Zinc-finger</keyword>
<proteinExistence type="predicted"/>
<organism evidence="6 7">
    <name type="scientific">Adineta ricciae</name>
    <name type="common">Rotifer</name>
    <dbReference type="NCBI Taxonomy" id="249248"/>
    <lineage>
        <taxon>Eukaryota</taxon>
        <taxon>Metazoa</taxon>
        <taxon>Spiralia</taxon>
        <taxon>Gnathifera</taxon>
        <taxon>Rotifera</taxon>
        <taxon>Eurotatoria</taxon>
        <taxon>Bdelloidea</taxon>
        <taxon>Adinetida</taxon>
        <taxon>Adinetidae</taxon>
        <taxon>Adineta</taxon>
    </lineage>
</organism>
<feature type="region of interest" description="Disordered" evidence="4">
    <location>
        <begin position="60"/>
        <end position="132"/>
    </location>
</feature>
<keyword evidence="7" id="KW-1185">Reference proteome</keyword>
<feature type="domain" description="RING-type" evidence="5">
    <location>
        <begin position="9"/>
        <end position="53"/>
    </location>
</feature>
<evidence type="ECO:0000256" key="3">
    <source>
        <dbReference type="PROSITE-ProRule" id="PRU00175"/>
    </source>
</evidence>
<comment type="caution">
    <text evidence="6">The sequence shown here is derived from an EMBL/GenBank/DDBJ whole genome shotgun (WGS) entry which is preliminary data.</text>
</comment>